<gene>
    <name evidence="1" type="ORF">FAB82_00955</name>
</gene>
<evidence type="ECO:0000313" key="1">
    <source>
        <dbReference type="EMBL" id="THV43460.1"/>
    </source>
</evidence>
<accession>A0A4S8QGF3</accession>
<name>A0A4S8QGF3_9ACTN</name>
<dbReference type="RefSeq" id="WP_136532669.1">
    <property type="nucleotide sequence ID" value="NZ_STGY01000003.1"/>
</dbReference>
<protein>
    <submittedName>
        <fullName evidence="1">Uncharacterized protein</fullName>
    </submittedName>
</protein>
<dbReference type="Proteomes" id="UP000308760">
    <property type="component" value="Unassembled WGS sequence"/>
</dbReference>
<dbReference type="AlphaFoldDB" id="A0A4S8QGF3"/>
<reference evidence="2" key="1">
    <citation type="submission" date="2019-04" db="EMBL/GenBank/DDBJ databases">
        <title>Nocardioides xinjiangensis sp. nov.</title>
        <authorList>
            <person name="Liu S."/>
        </authorList>
    </citation>
    <scope>NUCLEOTIDE SEQUENCE [LARGE SCALE GENOMIC DNA]</scope>
    <source>
        <strain evidence="2">18</strain>
    </source>
</reference>
<sequence length="88" mass="9309">MTTTVTPVTVQVEAACADPLAAWIDIEDAAVVVRYSGGDILTAEHHDGYIDGIRWTLPTGVNLPSSSRSTLIGRVQQAVLVAAAYARD</sequence>
<organism evidence="1 2">
    <name type="scientific">Glycomyces buryatensis</name>
    <dbReference type="NCBI Taxonomy" id="2570927"/>
    <lineage>
        <taxon>Bacteria</taxon>
        <taxon>Bacillati</taxon>
        <taxon>Actinomycetota</taxon>
        <taxon>Actinomycetes</taxon>
        <taxon>Glycomycetales</taxon>
        <taxon>Glycomycetaceae</taxon>
        <taxon>Glycomyces</taxon>
    </lineage>
</organism>
<evidence type="ECO:0000313" key="2">
    <source>
        <dbReference type="Proteomes" id="UP000308760"/>
    </source>
</evidence>
<dbReference type="EMBL" id="STGY01000003">
    <property type="protein sequence ID" value="THV43460.1"/>
    <property type="molecule type" value="Genomic_DNA"/>
</dbReference>
<comment type="caution">
    <text evidence="1">The sequence shown here is derived from an EMBL/GenBank/DDBJ whole genome shotgun (WGS) entry which is preliminary data.</text>
</comment>
<proteinExistence type="predicted"/>
<reference evidence="1 2" key="2">
    <citation type="submission" date="2019-05" db="EMBL/GenBank/DDBJ databases">
        <title>Glycomyces buryatensis sp. nov.</title>
        <authorList>
            <person name="Nikitina E."/>
        </authorList>
    </citation>
    <scope>NUCLEOTIDE SEQUENCE [LARGE SCALE GENOMIC DNA]</scope>
    <source>
        <strain evidence="1 2">18</strain>
    </source>
</reference>
<keyword evidence="2" id="KW-1185">Reference proteome</keyword>